<evidence type="ECO:0000313" key="2">
    <source>
        <dbReference type="EMBL" id="KTQ95891.1"/>
    </source>
</evidence>
<organism evidence="2 3">
    <name type="scientific">Aureimonas ureilytica</name>
    <dbReference type="NCBI Taxonomy" id="401562"/>
    <lineage>
        <taxon>Bacteria</taxon>
        <taxon>Pseudomonadati</taxon>
        <taxon>Pseudomonadota</taxon>
        <taxon>Alphaproteobacteria</taxon>
        <taxon>Hyphomicrobiales</taxon>
        <taxon>Aurantimonadaceae</taxon>
        <taxon>Aureimonas</taxon>
    </lineage>
</organism>
<protein>
    <submittedName>
        <fullName evidence="2">Uncharacterized protein</fullName>
    </submittedName>
</protein>
<proteinExistence type="predicted"/>
<comment type="caution">
    <text evidence="2">The sequence shown here is derived from an EMBL/GenBank/DDBJ whole genome shotgun (WGS) entry which is preliminary data.</text>
</comment>
<gene>
    <name evidence="2" type="ORF">NS226_09425</name>
</gene>
<dbReference type="Proteomes" id="UP000078272">
    <property type="component" value="Unassembled WGS sequence"/>
</dbReference>
<sequence>MRRKRGEGHPRPARPRARPRQAIAAPRPRPVRKRGGATRKDPPQAPSRRCGMSPSSRAFPP</sequence>
<accession>A0A175RBB7</accession>
<evidence type="ECO:0000313" key="3">
    <source>
        <dbReference type="Proteomes" id="UP000078272"/>
    </source>
</evidence>
<dbReference type="EMBL" id="LDPZ01000019">
    <property type="protein sequence ID" value="KTQ95891.1"/>
    <property type="molecule type" value="Genomic_DNA"/>
</dbReference>
<evidence type="ECO:0000256" key="1">
    <source>
        <dbReference type="SAM" id="MobiDB-lite"/>
    </source>
</evidence>
<feature type="region of interest" description="Disordered" evidence="1">
    <location>
        <begin position="1"/>
        <end position="61"/>
    </location>
</feature>
<reference evidence="2 3" key="1">
    <citation type="journal article" date="2016" name="Front. Microbiol.">
        <title>Genomic Resource of Rice Seed Associated Bacteria.</title>
        <authorList>
            <person name="Midha S."/>
            <person name="Bansal K."/>
            <person name="Sharma S."/>
            <person name="Kumar N."/>
            <person name="Patil P.P."/>
            <person name="Chaudhry V."/>
            <person name="Patil P.B."/>
        </authorList>
    </citation>
    <scope>NUCLEOTIDE SEQUENCE [LARGE SCALE GENOMIC DNA]</scope>
    <source>
        <strain evidence="2 3">NS226</strain>
    </source>
</reference>
<dbReference type="AlphaFoldDB" id="A0A175RBB7"/>
<feature type="compositionally biased region" description="Basic residues" evidence="1">
    <location>
        <begin position="1"/>
        <end position="19"/>
    </location>
</feature>
<name>A0A175RBB7_9HYPH</name>